<evidence type="ECO:0000313" key="8">
    <source>
        <dbReference type="EMBL" id="ONH65282.1"/>
    </source>
</evidence>
<accession>A0A1V2L046</accession>
<dbReference type="InterPro" id="IPR016035">
    <property type="entry name" value="Acyl_Trfase/lysoPLipase"/>
</dbReference>
<evidence type="ECO:0000313" key="9">
    <source>
        <dbReference type="Proteomes" id="UP000189513"/>
    </source>
</evidence>
<dbReference type="VEuPathDB" id="FungiDB:BON22_4846"/>
<evidence type="ECO:0000256" key="2">
    <source>
        <dbReference type="ARBA" id="ARBA00022801"/>
    </source>
</evidence>
<dbReference type="Proteomes" id="UP000189513">
    <property type="component" value="Unassembled WGS sequence"/>
</dbReference>
<evidence type="ECO:0000259" key="7">
    <source>
        <dbReference type="PROSITE" id="PS51210"/>
    </source>
</evidence>
<protein>
    <recommendedName>
        <fullName evidence="6">Lysophospholipase</fullName>
        <ecNumber evidence="6">3.1.1.5</ecNumber>
    </recommendedName>
</protein>
<comment type="similarity">
    <text evidence="1 6">Belongs to the lysophospholipase family.</text>
</comment>
<proteinExistence type="inferred from homology"/>
<sequence length="749" mass="84363">MSSDLNAQELNYISERQRITQDAIYDFLTRVKIPGLDVRKLALSTKKPITLALGISGGGYRAFLNGAGMLSALDDRTLNSTQEGHLGGLLQGATYIAGISGGSWTLMSLILSDFMPLVKLRHEWDMFEPLLEGIPNLAQIEVSRADIQVLPAGLHEAGEDFYQKLNNIDKRDQSEDYFEGFAYDDVFEAFYSSLELLSDLDADEDENYIGNDSNGSESQDQGEVTEAVAEVVIIGPDVEEDPVYLEGILAEHSDNISLEELLKQAEPADALQKRAEEQIWAESVKTFFKDVFKKKEEPKVTAQNILPGIQFSKNLSLKNMRKIFSFYKSLHLEVCSKKAAGYPVSFTDYWGRALSRRVFPKNSRSPNITFSGITNLTSFSQYQQPFPIIISNLREPGLEKTSVNSSLFEFTPYEFGSFDFSMFCDLRYLGTLLNEGEPLFHINNRSICHRNFDNAGFITGTSSSLFNNVLIYVWQLAASSSKQKSQAIRAVLNTFGLTSSQNSDDPKKHPDYALYSPNPFFHYGDPTNKELYLSKNLYMVDGGEDGQNIPYQPFMQAARQVDVILSIDSTADIKGWPNGTIIQNTYLRYNATGHSGTTVTVNGMIKSINLFPDIPDPEEFVDKGLNKRPVFFGCHLEKYHHRDELPKARGVNSFLPPIIGYFGNTEYSYPSNTSTFKLTYGNEEINKLMENAYNIVTTGNSTTDEDYPRCVGCILIKREFDRKARSMSILNDMEIPDFCNQCYSRYCYN</sequence>
<dbReference type="GO" id="GO:0004623">
    <property type="term" value="F:phospholipase A2 activity"/>
    <property type="evidence" value="ECO:0007669"/>
    <property type="project" value="TreeGrafter"/>
</dbReference>
<evidence type="ECO:0000256" key="3">
    <source>
        <dbReference type="ARBA" id="ARBA00022963"/>
    </source>
</evidence>
<gene>
    <name evidence="8" type="ORF">BON22_4846</name>
</gene>
<dbReference type="EMBL" id="MPUK01000012">
    <property type="protein sequence ID" value="ONH65282.1"/>
    <property type="molecule type" value="Genomic_DNA"/>
</dbReference>
<feature type="domain" description="PLA2c" evidence="7">
    <location>
        <begin position="1"/>
        <end position="749"/>
    </location>
</feature>
<dbReference type="SUPFAM" id="SSF52151">
    <property type="entry name" value="FabD/lysophospholipase-like"/>
    <property type="match status" value="1"/>
</dbReference>
<dbReference type="EC" id="3.1.1.5" evidence="6"/>
<dbReference type="AlphaFoldDB" id="A0A1V2L046"/>
<dbReference type="GO" id="GO:0005886">
    <property type="term" value="C:plasma membrane"/>
    <property type="evidence" value="ECO:0007669"/>
    <property type="project" value="TreeGrafter"/>
</dbReference>
<dbReference type="Gene3D" id="3.40.1090.10">
    <property type="entry name" value="Cytosolic phospholipase A2 catalytic domain"/>
    <property type="match status" value="2"/>
</dbReference>
<dbReference type="Pfam" id="PF01735">
    <property type="entry name" value="PLA2_B"/>
    <property type="match status" value="2"/>
</dbReference>
<evidence type="ECO:0000256" key="5">
    <source>
        <dbReference type="PROSITE-ProRule" id="PRU00555"/>
    </source>
</evidence>
<dbReference type="GO" id="GO:0005783">
    <property type="term" value="C:endoplasmic reticulum"/>
    <property type="evidence" value="ECO:0007669"/>
    <property type="project" value="TreeGrafter"/>
</dbReference>
<evidence type="ECO:0000256" key="1">
    <source>
        <dbReference type="ARBA" id="ARBA00008780"/>
    </source>
</evidence>
<dbReference type="PANTHER" id="PTHR10728">
    <property type="entry name" value="CYTOSOLIC PHOSPHOLIPASE A2"/>
    <property type="match status" value="1"/>
</dbReference>
<dbReference type="InterPro" id="IPR002642">
    <property type="entry name" value="LysoPLipase_cat_dom"/>
</dbReference>
<keyword evidence="3 5" id="KW-0442">Lipid degradation</keyword>
<dbReference type="PROSITE" id="PS51210">
    <property type="entry name" value="PLA2C"/>
    <property type="match status" value="1"/>
</dbReference>
<dbReference type="GO" id="GO:0046475">
    <property type="term" value="P:glycerophospholipid catabolic process"/>
    <property type="evidence" value="ECO:0007669"/>
    <property type="project" value="TreeGrafter"/>
</dbReference>
<dbReference type="GO" id="GO:0004622">
    <property type="term" value="F:phosphatidylcholine lysophospholipase activity"/>
    <property type="evidence" value="ECO:0007669"/>
    <property type="project" value="UniProtKB-EC"/>
</dbReference>
<dbReference type="PANTHER" id="PTHR10728:SF56">
    <property type="entry name" value="MEIOTIC PHOSPHOLIPASE SPO1-RELATED"/>
    <property type="match status" value="1"/>
</dbReference>
<comment type="caution">
    <text evidence="8">The sequence shown here is derived from an EMBL/GenBank/DDBJ whole genome shotgun (WGS) entry which is preliminary data.</text>
</comment>
<dbReference type="GO" id="GO:0005829">
    <property type="term" value="C:cytosol"/>
    <property type="evidence" value="ECO:0007669"/>
    <property type="project" value="TreeGrafter"/>
</dbReference>
<reference evidence="9" key="1">
    <citation type="journal article" date="2017" name="Genome Announc.">
        <title>Genome sequences of Cyberlindnera fabianii 65, Pichia kudriavzevii 129, and Saccharomyces cerevisiae 131 isolated from fermented masau fruits in Zimbabwe.</title>
        <authorList>
            <person name="van Rijswijck I.M.H."/>
            <person name="Derks M.F.L."/>
            <person name="Abee T."/>
            <person name="de Ridder D."/>
            <person name="Smid E.J."/>
        </authorList>
    </citation>
    <scope>NUCLEOTIDE SEQUENCE [LARGE SCALE GENOMIC DNA]</scope>
    <source>
        <strain evidence="9">65</strain>
    </source>
</reference>
<dbReference type="STRING" id="36022.A0A1V2L046"/>
<dbReference type="SMART" id="SM00022">
    <property type="entry name" value="PLAc"/>
    <property type="match status" value="1"/>
</dbReference>
<comment type="catalytic activity">
    <reaction evidence="6">
        <text>a 1-acyl-sn-glycero-3-phosphocholine + H2O = sn-glycerol 3-phosphocholine + a fatty acid + H(+)</text>
        <dbReference type="Rhea" id="RHEA:15177"/>
        <dbReference type="ChEBI" id="CHEBI:15377"/>
        <dbReference type="ChEBI" id="CHEBI:15378"/>
        <dbReference type="ChEBI" id="CHEBI:16870"/>
        <dbReference type="ChEBI" id="CHEBI:28868"/>
        <dbReference type="ChEBI" id="CHEBI:58168"/>
        <dbReference type="EC" id="3.1.1.5"/>
    </reaction>
</comment>
<organism evidence="8 9">
    <name type="scientific">Cyberlindnera fabianii</name>
    <name type="common">Yeast</name>
    <name type="synonym">Hansenula fabianii</name>
    <dbReference type="NCBI Taxonomy" id="36022"/>
    <lineage>
        <taxon>Eukaryota</taxon>
        <taxon>Fungi</taxon>
        <taxon>Dikarya</taxon>
        <taxon>Ascomycota</taxon>
        <taxon>Saccharomycotina</taxon>
        <taxon>Saccharomycetes</taxon>
        <taxon>Phaffomycetales</taxon>
        <taxon>Phaffomycetaceae</taxon>
        <taxon>Cyberlindnera</taxon>
    </lineage>
</organism>
<keyword evidence="4 5" id="KW-0443">Lipid metabolism</keyword>
<evidence type="ECO:0000256" key="6">
    <source>
        <dbReference type="RuleBase" id="RU362103"/>
    </source>
</evidence>
<dbReference type="GO" id="GO:0005576">
    <property type="term" value="C:extracellular region"/>
    <property type="evidence" value="ECO:0007669"/>
    <property type="project" value="TreeGrafter"/>
</dbReference>
<keyword evidence="2 5" id="KW-0378">Hydrolase</keyword>
<keyword evidence="9" id="KW-1185">Reference proteome</keyword>
<evidence type="ECO:0000256" key="4">
    <source>
        <dbReference type="ARBA" id="ARBA00023098"/>
    </source>
</evidence>
<dbReference type="OMA" id="FIANCRN"/>
<name>A0A1V2L046_CYBFA</name>